<keyword evidence="3" id="KW-1185">Reference proteome</keyword>
<reference evidence="2 3" key="1">
    <citation type="submission" date="2019-03" db="EMBL/GenBank/DDBJ databases">
        <title>Deep-cultivation of Planctomycetes and their phenomic and genomic characterization uncovers novel biology.</title>
        <authorList>
            <person name="Wiegand S."/>
            <person name="Jogler M."/>
            <person name="Boedeker C."/>
            <person name="Pinto D."/>
            <person name="Vollmers J."/>
            <person name="Rivas-Marin E."/>
            <person name="Kohn T."/>
            <person name="Peeters S.H."/>
            <person name="Heuer A."/>
            <person name="Rast P."/>
            <person name="Oberbeckmann S."/>
            <person name="Bunk B."/>
            <person name="Jeske O."/>
            <person name="Meyerdierks A."/>
            <person name="Storesund J.E."/>
            <person name="Kallscheuer N."/>
            <person name="Luecker S."/>
            <person name="Lage O.M."/>
            <person name="Pohl T."/>
            <person name="Merkel B.J."/>
            <person name="Hornburger P."/>
            <person name="Mueller R.-W."/>
            <person name="Bruemmer F."/>
            <person name="Labrenz M."/>
            <person name="Spormann A.M."/>
            <person name="Op den Camp H."/>
            <person name="Overmann J."/>
            <person name="Amann R."/>
            <person name="Jetten M.S.M."/>
            <person name="Mascher T."/>
            <person name="Medema M.H."/>
            <person name="Devos D.P."/>
            <person name="Kaster A.-K."/>
            <person name="Ovreas L."/>
            <person name="Rohde M."/>
            <person name="Galperin M.Y."/>
            <person name="Jogler C."/>
        </authorList>
    </citation>
    <scope>NUCLEOTIDE SEQUENCE [LARGE SCALE GENOMIC DNA]</scope>
    <source>
        <strain evidence="2 3">Enr10</strain>
    </source>
</reference>
<name>A0A517Q7U5_9PLAN</name>
<dbReference type="RefSeq" id="WP_145450294.1">
    <property type="nucleotide sequence ID" value="NZ_CP037421.1"/>
</dbReference>
<keyword evidence="1" id="KW-0051">Antiviral defense</keyword>
<evidence type="ECO:0000256" key="1">
    <source>
        <dbReference type="ARBA" id="ARBA00023118"/>
    </source>
</evidence>
<dbReference type="NCBIfam" id="TIGR02586">
    <property type="entry name" value="cas5_cmx5_devS"/>
    <property type="match status" value="1"/>
</dbReference>
<organism evidence="2 3">
    <name type="scientific">Gimesia panareensis</name>
    <dbReference type="NCBI Taxonomy" id="2527978"/>
    <lineage>
        <taxon>Bacteria</taxon>
        <taxon>Pseudomonadati</taxon>
        <taxon>Planctomycetota</taxon>
        <taxon>Planctomycetia</taxon>
        <taxon>Planctomycetales</taxon>
        <taxon>Planctomycetaceae</taxon>
        <taxon>Gimesia</taxon>
    </lineage>
</organism>
<dbReference type="Proteomes" id="UP000315647">
    <property type="component" value="Chromosome"/>
</dbReference>
<accession>A0A517Q7U5</accession>
<dbReference type="InterPro" id="IPR013422">
    <property type="entry name" value="CRISPR-assoc_prot_Cas5_N"/>
</dbReference>
<sequence>MIGVHVTVPVSCFRKGYSREYLETHQIPPPATCYGFLLSLAGERDRRRHIGCRVTAVILNDPAKSVVLRKVWRVKNPRPEAPENMRPDFQELLSNLELILWVDSTEERNSCGQTLEQRVCSTLAQPELVNRSGGLSLGESTHLVNDVGTIDNGSKWSESLKGSAFLLDPRGELTLPVWVDHVHSVETRYVTGTLQATSLKKPPREKVPLISPH</sequence>
<gene>
    <name evidence="2" type="primary">devS</name>
    <name evidence="2" type="ORF">Enr10x_29960</name>
</gene>
<protein>
    <submittedName>
        <fullName evidence="2">CRISPR-associated protein Cas5</fullName>
    </submittedName>
</protein>
<dbReference type="GO" id="GO:0051607">
    <property type="term" value="P:defense response to virus"/>
    <property type="evidence" value="ECO:0007669"/>
    <property type="project" value="UniProtKB-KW"/>
</dbReference>
<dbReference type="NCBIfam" id="TIGR02593">
    <property type="entry name" value="CRISPR_cas5"/>
    <property type="match status" value="1"/>
</dbReference>
<dbReference type="InterPro" id="IPR013415">
    <property type="entry name" value="Cas5_Cmx5_DevS"/>
</dbReference>
<evidence type="ECO:0000313" key="2">
    <source>
        <dbReference type="EMBL" id="QDT27678.1"/>
    </source>
</evidence>
<evidence type="ECO:0000313" key="3">
    <source>
        <dbReference type="Proteomes" id="UP000315647"/>
    </source>
</evidence>
<dbReference type="EMBL" id="CP037421">
    <property type="protein sequence ID" value="QDT27678.1"/>
    <property type="molecule type" value="Genomic_DNA"/>
</dbReference>
<dbReference type="AlphaFoldDB" id="A0A517Q7U5"/>
<proteinExistence type="predicted"/>